<dbReference type="InterPro" id="IPR029058">
    <property type="entry name" value="AB_hydrolase_fold"/>
</dbReference>
<feature type="transmembrane region" description="Helical" evidence="3">
    <location>
        <begin position="21"/>
        <end position="45"/>
    </location>
</feature>
<dbReference type="Gene3D" id="3.40.50.1820">
    <property type="entry name" value="alpha/beta hydrolase"/>
    <property type="match status" value="1"/>
</dbReference>
<comment type="caution">
    <text evidence="6">The sequence shown here is derived from an EMBL/GenBank/DDBJ whole genome shotgun (WGS) entry which is preliminary data.</text>
</comment>
<keyword evidence="3" id="KW-0472">Membrane</keyword>
<evidence type="ECO:0000256" key="2">
    <source>
        <dbReference type="ARBA" id="ARBA00022801"/>
    </source>
</evidence>
<keyword evidence="3" id="KW-1133">Transmembrane helix</keyword>
<evidence type="ECO:0008006" key="8">
    <source>
        <dbReference type="Google" id="ProtNLM"/>
    </source>
</evidence>
<dbReference type="InterPro" id="IPR051601">
    <property type="entry name" value="Serine_prot/Carboxylest_S33"/>
</dbReference>
<dbReference type="Proteomes" id="UP000636479">
    <property type="component" value="Unassembled WGS sequence"/>
</dbReference>
<evidence type="ECO:0000256" key="3">
    <source>
        <dbReference type="SAM" id="Phobius"/>
    </source>
</evidence>
<gene>
    <name evidence="6" type="ORF">MIND_01324400</name>
</gene>
<evidence type="ECO:0000259" key="4">
    <source>
        <dbReference type="Pfam" id="PF00561"/>
    </source>
</evidence>
<protein>
    <recommendedName>
        <fullName evidence="8">Alpha/beta-hydrolase</fullName>
    </recommendedName>
</protein>
<dbReference type="RefSeq" id="XP_037214192.1">
    <property type="nucleotide sequence ID" value="XM_037369694.1"/>
</dbReference>
<dbReference type="AlphaFoldDB" id="A0A8H6S2V4"/>
<accession>A0A8H6S2V4</accession>
<reference evidence="6" key="1">
    <citation type="submission" date="2020-05" db="EMBL/GenBank/DDBJ databases">
        <title>Mycena genomes resolve the evolution of fungal bioluminescence.</title>
        <authorList>
            <person name="Tsai I.J."/>
        </authorList>
    </citation>
    <scope>NUCLEOTIDE SEQUENCE</scope>
    <source>
        <strain evidence="6">171206Taipei</strain>
    </source>
</reference>
<evidence type="ECO:0000256" key="1">
    <source>
        <dbReference type="ARBA" id="ARBA00010088"/>
    </source>
</evidence>
<dbReference type="SUPFAM" id="SSF53474">
    <property type="entry name" value="alpha/beta-Hydrolases"/>
    <property type="match status" value="1"/>
</dbReference>
<sequence length="616" mass="66900">MSKEEMAFVNLPLQPPRSRRLSPILLLPVLFLILVTSNLGLGYGWPSASLLFHNTWQQPKAGSVKWLPASSCNAGTKCGSVIVPKDYFDESAGTASIAISVLKATKLPKKGTVFLNPGGPGGSGTRLAAPQFADIIGHDWDLLGFDPRGINMTSPRVACFDSQPDFGLFNANSVLEKGFTISTSNLSDPVAKASVEGELIAQAREFLALKKAQAQVCAETMGDELKYMGTANVVRDMDFMTQIFDGKGAKINYWGASYGSILGAYLVNMLPHRVGYVVIDGIADPVNWSTEPSHKWPINWLASTEKTYRFYLETCSKAGPARCPIVKYQNEPYTDIMARIESFFDDLAVTPLPVTGSGALRPGILTSGSARALLLMYLERPPLWAESVLAYAEAMRGNGTILYNKLTSLLSSRAASNTHYDLVRLGVTCMDSPPPLQDALGLPEPTAEDLAAEFIRTMDLVSPHFGPSVSVGEQDGGCQYWPTAGRGPERFTGPWNASFDDGIEIPMLIVSNTMDPITPIESGLRINSLMPESSRIIIQDGPGHCSLAITTLCTAKLVRDYYAGKLPENGTICATDYDFFPPKNETEVISMLSTEDARLLESTKVIGSLIEDIRQR</sequence>
<keyword evidence="2" id="KW-0378">Hydrolase</keyword>
<keyword evidence="3" id="KW-0812">Transmembrane</keyword>
<feature type="domain" description="Peptidase S33 tripeptidyl aminopeptidase-like C-terminal" evidence="5">
    <location>
        <begin position="469"/>
        <end position="573"/>
    </location>
</feature>
<name>A0A8H6S2V4_9AGAR</name>
<dbReference type="OrthoDB" id="425534at2759"/>
<dbReference type="EMBL" id="JACAZF010000014">
    <property type="protein sequence ID" value="KAF7290832.1"/>
    <property type="molecule type" value="Genomic_DNA"/>
</dbReference>
<dbReference type="GeneID" id="59352210"/>
<evidence type="ECO:0000313" key="7">
    <source>
        <dbReference type="Proteomes" id="UP000636479"/>
    </source>
</evidence>
<comment type="similarity">
    <text evidence="1">Belongs to the peptidase S33 family.</text>
</comment>
<dbReference type="InterPro" id="IPR013595">
    <property type="entry name" value="Pept_S33_TAP-like_C"/>
</dbReference>
<evidence type="ECO:0000313" key="6">
    <source>
        <dbReference type="EMBL" id="KAF7290832.1"/>
    </source>
</evidence>
<dbReference type="InterPro" id="IPR000073">
    <property type="entry name" value="AB_hydrolase_1"/>
</dbReference>
<dbReference type="GO" id="GO:0016787">
    <property type="term" value="F:hydrolase activity"/>
    <property type="evidence" value="ECO:0007669"/>
    <property type="project" value="UniProtKB-KW"/>
</dbReference>
<dbReference type="Pfam" id="PF00561">
    <property type="entry name" value="Abhydrolase_1"/>
    <property type="match status" value="1"/>
</dbReference>
<dbReference type="PANTHER" id="PTHR43248:SF25">
    <property type="entry name" value="AB HYDROLASE-1 DOMAIN-CONTAINING PROTEIN-RELATED"/>
    <property type="match status" value="1"/>
</dbReference>
<organism evidence="6 7">
    <name type="scientific">Mycena indigotica</name>
    <dbReference type="NCBI Taxonomy" id="2126181"/>
    <lineage>
        <taxon>Eukaryota</taxon>
        <taxon>Fungi</taxon>
        <taxon>Dikarya</taxon>
        <taxon>Basidiomycota</taxon>
        <taxon>Agaricomycotina</taxon>
        <taxon>Agaricomycetes</taxon>
        <taxon>Agaricomycetidae</taxon>
        <taxon>Agaricales</taxon>
        <taxon>Marasmiineae</taxon>
        <taxon>Mycenaceae</taxon>
        <taxon>Mycena</taxon>
    </lineage>
</organism>
<evidence type="ECO:0000259" key="5">
    <source>
        <dbReference type="Pfam" id="PF08386"/>
    </source>
</evidence>
<dbReference type="PANTHER" id="PTHR43248">
    <property type="entry name" value="2-SUCCINYL-6-HYDROXY-2,4-CYCLOHEXADIENE-1-CARBOXYLATE SYNTHASE"/>
    <property type="match status" value="1"/>
</dbReference>
<keyword evidence="7" id="KW-1185">Reference proteome</keyword>
<feature type="domain" description="AB hydrolase-1" evidence="4">
    <location>
        <begin position="112"/>
        <end position="312"/>
    </location>
</feature>
<dbReference type="Pfam" id="PF08386">
    <property type="entry name" value="Abhydrolase_4"/>
    <property type="match status" value="1"/>
</dbReference>
<proteinExistence type="inferred from homology"/>